<proteinExistence type="predicted"/>
<dbReference type="AlphaFoldDB" id="A0A4C2E7I8"/>
<evidence type="ECO:0008006" key="5">
    <source>
        <dbReference type="Google" id="ProtNLM"/>
    </source>
</evidence>
<feature type="compositionally biased region" description="Basic residues" evidence="1">
    <location>
        <begin position="360"/>
        <end position="371"/>
    </location>
</feature>
<evidence type="ECO:0000313" key="3">
    <source>
        <dbReference type="EMBL" id="GCE97988.1"/>
    </source>
</evidence>
<dbReference type="PANTHER" id="PTHR38426">
    <property type="entry name" value="MAINTENANCE OF TELOMERE CAPPING PROTEIN 4"/>
    <property type="match status" value="1"/>
</dbReference>
<reference evidence="3 4" key="1">
    <citation type="submission" date="2019-01" db="EMBL/GenBank/DDBJ databases">
        <title>Draft Genome Sequencing of Zygosaccharomyces mellis Ca-7.</title>
        <authorList>
            <person name="Shiwa Y."/>
            <person name="Kanesaki Y."/>
            <person name="Ishige T."/>
            <person name="Mura K."/>
            <person name="Hori T."/>
            <person name="Tamura T."/>
        </authorList>
    </citation>
    <scope>NUCLEOTIDE SEQUENCE [LARGE SCALE GENOMIC DNA]</scope>
    <source>
        <strain evidence="3 4">Ca-7</strain>
    </source>
</reference>
<feature type="compositionally biased region" description="Polar residues" evidence="1">
    <location>
        <begin position="281"/>
        <end position="291"/>
    </location>
</feature>
<feature type="region of interest" description="Disordered" evidence="1">
    <location>
        <begin position="232"/>
        <end position="346"/>
    </location>
</feature>
<keyword evidence="4" id="KW-1185">Reference proteome</keyword>
<feature type="region of interest" description="Disordered" evidence="1">
    <location>
        <begin position="75"/>
        <end position="113"/>
    </location>
</feature>
<comment type="caution">
    <text evidence="3">The sequence shown here is derived from an EMBL/GenBank/DDBJ whole genome shotgun (WGS) entry which is preliminary data.</text>
</comment>
<name>A0A4C2E7I8_9SACH</name>
<feature type="compositionally biased region" description="Polar residues" evidence="1">
    <location>
        <begin position="403"/>
        <end position="432"/>
    </location>
</feature>
<dbReference type="InterPro" id="IPR038769">
    <property type="entry name" value="MTC4"/>
</dbReference>
<keyword evidence="2" id="KW-1133">Transmembrane helix</keyword>
<organism evidence="3 4">
    <name type="scientific">Zygosaccharomyces mellis</name>
    <dbReference type="NCBI Taxonomy" id="42258"/>
    <lineage>
        <taxon>Eukaryota</taxon>
        <taxon>Fungi</taxon>
        <taxon>Dikarya</taxon>
        <taxon>Ascomycota</taxon>
        <taxon>Saccharomycotina</taxon>
        <taxon>Saccharomycetes</taxon>
        <taxon>Saccharomycetales</taxon>
        <taxon>Saccharomycetaceae</taxon>
        <taxon>Zygosaccharomyces</taxon>
    </lineage>
</organism>
<protein>
    <recommendedName>
        <fullName evidence="5">Maintenance of telomere capping protein 4</fullName>
    </recommendedName>
</protein>
<feature type="compositionally biased region" description="Polar residues" evidence="1">
    <location>
        <begin position="76"/>
        <end position="93"/>
    </location>
</feature>
<feature type="region of interest" description="Disordered" evidence="1">
    <location>
        <begin position="1"/>
        <end position="25"/>
    </location>
</feature>
<evidence type="ECO:0000256" key="2">
    <source>
        <dbReference type="SAM" id="Phobius"/>
    </source>
</evidence>
<dbReference type="EMBL" id="BIMX01000003">
    <property type="protein sequence ID" value="GCE97988.1"/>
    <property type="molecule type" value="Genomic_DNA"/>
</dbReference>
<feature type="transmembrane region" description="Helical" evidence="2">
    <location>
        <begin position="619"/>
        <end position="639"/>
    </location>
</feature>
<feature type="region of interest" description="Disordered" evidence="1">
    <location>
        <begin position="360"/>
        <end position="432"/>
    </location>
</feature>
<feature type="compositionally biased region" description="Polar residues" evidence="1">
    <location>
        <begin position="14"/>
        <end position="25"/>
    </location>
</feature>
<dbReference type="Proteomes" id="UP000301737">
    <property type="component" value="Unassembled WGS sequence"/>
</dbReference>
<evidence type="ECO:0000256" key="1">
    <source>
        <dbReference type="SAM" id="MobiDB-lite"/>
    </source>
</evidence>
<feature type="compositionally biased region" description="Basic residues" evidence="1">
    <location>
        <begin position="256"/>
        <end position="276"/>
    </location>
</feature>
<keyword evidence="2" id="KW-0812">Transmembrane</keyword>
<evidence type="ECO:0000313" key="4">
    <source>
        <dbReference type="Proteomes" id="UP000301737"/>
    </source>
</evidence>
<sequence length="661" mass="76111">MKLTNKSSEEQTNTHEAVNGEDSTQEINKVTQDDIKRHRIKLITKLLIDSKYSLMDDVNYNRGFSKFKDEILLNKNPLNPSNGRLDSTTSLDKTNGAKNNENGKDNNNKNFRTAIPKSTRLKADRVRIYLDNYYTKMAGCISIENSEHLHEGVEGVYNPLQVIRNRKLKSKYNELPTRQFLMQKPPLIAVLDFSRKPHKRMPWFVDVTENASDMTWRTSHWDELVDPHGNLWFGKKDPSSQIEGSYSKTRRESRSHQKNHHGHHHLHHHHHLRMPHHISLSSRRGSGTGITDYNVMTDDEDANSAPMDSAKLLKPSNDNEFSDTETNHLAPTEYADEESLSTESERSRLNRFEMIIKKPKWSRSPNSRRKSYGGSTEKLTAPIHHTRTGSTTTRTPRLSRGSISSAVTSNMSTTPLVNNSGSRSGSDSQTTRGNLLNAVTIHRLRTPGTEVAVDDDEEDEKEIDPLQKEAFLPEKPADRYAYEQVDEKLQEQRSTTRFLMGAMKVVRHRKMTNDIIKKRYIQKRRAIQHDENMPPIVNNTSEMLRTYDEELDKALKKGNNYASSLLNDYSMCVETLISTTDRILSDINTTLTLKLKMFQENADRFGSLRMMRSQKLTKILYTALEITIITIFWTIWLAVSILKCIKLSIVLTIKLLKWMLW</sequence>
<keyword evidence="2" id="KW-0472">Membrane</keyword>
<dbReference type="PANTHER" id="PTHR38426:SF1">
    <property type="entry name" value="MAINTENANCE OF TELOMERE CAPPING PROTEIN 4"/>
    <property type="match status" value="1"/>
</dbReference>
<dbReference type="OrthoDB" id="4064064at2759"/>
<accession>A0A4C2E7I8</accession>
<feature type="compositionally biased region" description="Low complexity" evidence="1">
    <location>
        <begin position="388"/>
        <end position="402"/>
    </location>
</feature>
<gene>
    <name evidence="3" type="ORF">ZYGM_004385</name>
</gene>